<evidence type="ECO:0000256" key="1">
    <source>
        <dbReference type="ARBA" id="ARBA00004401"/>
    </source>
</evidence>
<proteinExistence type="inferred from homology"/>
<evidence type="ECO:0000313" key="7">
    <source>
        <dbReference type="Proteomes" id="UP000075880"/>
    </source>
</evidence>
<feature type="compositionally biased region" description="Low complexity" evidence="3">
    <location>
        <begin position="584"/>
        <end position="612"/>
    </location>
</feature>
<name>A0AAG5DVK0_ANOAO</name>
<feature type="transmembrane region" description="Helical" evidence="4">
    <location>
        <begin position="159"/>
        <end position="183"/>
    </location>
</feature>
<reference evidence="6" key="1">
    <citation type="submission" date="2024-04" db="UniProtKB">
        <authorList>
            <consortium name="EnsemblMetazoa"/>
        </authorList>
    </citation>
    <scope>IDENTIFICATION</scope>
    <source>
        <strain evidence="6">EBRO</strain>
    </source>
</reference>
<dbReference type="GO" id="GO:0016485">
    <property type="term" value="P:protein processing"/>
    <property type="evidence" value="ECO:0007669"/>
    <property type="project" value="TreeGrafter"/>
</dbReference>
<keyword evidence="7" id="KW-1185">Reference proteome</keyword>
<dbReference type="EnsemblMetazoa" id="ENSAATROPT016859">
    <property type="protein sequence ID" value="ENSAATROPP014844"/>
    <property type="gene ID" value="ENSAATROPG013802"/>
</dbReference>
<dbReference type="Pfam" id="PF05649">
    <property type="entry name" value="Peptidase_M13_N"/>
    <property type="match status" value="1"/>
</dbReference>
<keyword evidence="4" id="KW-0812">Transmembrane</keyword>
<feature type="domain" description="Peptidase M13 N-terminal" evidence="5">
    <location>
        <begin position="219"/>
        <end position="549"/>
    </location>
</feature>
<dbReference type="SUPFAM" id="SSF55486">
    <property type="entry name" value="Metalloproteases ('zincins'), catalytic domain"/>
    <property type="match status" value="2"/>
</dbReference>
<dbReference type="AlphaFoldDB" id="A0AAG5DVK0"/>
<evidence type="ECO:0000256" key="4">
    <source>
        <dbReference type="SAM" id="Phobius"/>
    </source>
</evidence>
<dbReference type="GO" id="GO:0005886">
    <property type="term" value="C:plasma membrane"/>
    <property type="evidence" value="ECO:0007669"/>
    <property type="project" value="UniProtKB-SubCell"/>
</dbReference>
<comment type="similarity">
    <text evidence="2">Belongs to the peptidase M13 family.</text>
</comment>
<evidence type="ECO:0000256" key="2">
    <source>
        <dbReference type="ARBA" id="ARBA00007357"/>
    </source>
</evidence>
<dbReference type="PANTHER" id="PTHR11733:SF228">
    <property type="entry name" value="PROTEIN GONE EARLY"/>
    <property type="match status" value="1"/>
</dbReference>
<organism evidence="6 7">
    <name type="scientific">Anopheles atroparvus</name>
    <name type="common">European mosquito</name>
    <dbReference type="NCBI Taxonomy" id="41427"/>
    <lineage>
        <taxon>Eukaryota</taxon>
        <taxon>Metazoa</taxon>
        <taxon>Ecdysozoa</taxon>
        <taxon>Arthropoda</taxon>
        <taxon>Hexapoda</taxon>
        <taxon>Insecta</taxon>
        <taxon>Pterygota</taxon>
        <taxon>Neoptera</taxon>
        <taxon>Endopterygota</taxon>
        <taxon>Diptera</taxon>
        <taxon>Nematocera</taxon>
        <taxon>Culicoidea</taxon>
        <taxon>Culicidae</taxon>
        <taxon>Anophelinae</taxon>
        <taxon>Anopheles</taxon>
    </lineage>
</organism>
<dbReference type="Proteomes" id="UP000075880">
    <property type="component" value="Unassembled WGS sequence"/>
</dbReference>
<comment type="subcellular location">
    <subcellularLocation>
        <location evidence="1">Cell membrane</location>
        <topology evidence="1">Single-pass type II membrane protein</topology>
    </subcellularLocation>
</comment>
<dbReference type="Gene3D" id="3.40.390.10">
    <property type="entry name" value="Collagenase (Catalytic Domain)"/>
    <property type="match status" value="1"/>
</dbReference>
<dbReference type="PROSITE" id="PS51885">
    <property type="entry name" value="NEPRILYSIN"/>
    <property type="match status" value="1"/>
</dbReference>
<sequence>MAESAARAVPGGAGGGGVSAAVGRRGGFCVIPGDAGLVQPSLVKPEEARLLQEKGSSSDGGCSLAGGEAGCTTVFIGAGDGIGAEPGNGTHDTGAAMDDAPMDLTRNDSLAVSVIDTADSGGTNGSYKPIKNRRKNFARGMYERLLKLFDVSKKSERPFLLLIVVCLVLLLIIVVLAVCWPRIPDYMRKEVCVEPECLEASKQILTWAKPSADTCHAPYEWACGRFEERFRAHAFRDTNKGEWTPRAHEAYERTTEAYEFISKLPTAAMSYSTQLMIYKLHTGCTRLETVSNKEAYNSLRRIFIDLGGWRMIDMDLQYWDLRENLQLVQPKYGAAPFFKLGVDTRNEPPYDYMISVTEGDLGLPSKEFYTLSEKHPIIRAYHTFLTDTLAHMISTPTENAQDFAKKIYNYEKRIALDVMSVGLKEGGNYSRPQIRTMHQLVNDAPSLPILEAAQALFKSKKITEHTEVMVSSPAALKAISQIITTSDKEVLNNFFMWSVIRHFVPFMARKFRVSLHQFEQVLYGAEEREPMWHFCTNVVQQWMPYGLEALRENPALIVHDQRSASEMNDFHHHLAGAGPQPQFQKQQQQQQKKLLQQQQHQQHHQQQQQQQHRVPFLDQYRMEAYDYEGSSGAMHGAAGGSPGDGSSTGHGIMAVGIEGFSQYQFSEGTPGASSPHDPISYDDELAKIIFYHLRDEYVTALADARWIDPAVAHYLTVKLTTMRLQIGIPRELLRTERTLNEYYGQLVLDGLLFVDSVVYQWDFTKTQMTRLLDNQTEPERILAEMFPPRSAADHLQLQTRQRRNHPHYQTPLEDSLVKYSIALNMLIIPRQRIQEPFFHHHYPISVNFARLGADIAQVLQSALHTLTEQYANNEETVRKTVRRNNVFNGAAQKCMARTLLHAPNGGRISNTTRLNLYLELSAVNVLTRAFGTLLDRIDRNERIYAGDISEKTTYEMLGLSQHHRLPGLQPYDEHQLFTLAYFQRHCSVGYDSHRLTKLLTQNDIPEIEKFNLLWQQVTPLGASFDCKPGGTGWWGGAPASEPGTCSNML</sequence>
<dbReference type="GO" id="GO:0004222">
    <property type="term" value="F:metalloendopeptidase activity"/>
    <property type="evidence" value="ECO:0007669"/>
    <property type="project" value="InterPro"/>
</dbReference>
<dbReference type="InterPro" id="IPR000718">
    <property type="entry name" value="Peptidase_M13"/>
</dbReference>
<accession>A0AAG5DVK0</accession>
<dbReference type="InterPro" id="IPR042089">
    <property type="entry name" value="Peptidase_M13_dom_2"/>
</dbReference>
<dbReference type="InterPro" id="IPR008753">
    <property type="entry name" value="Peptidase_M13_N"/>
</dbReference>
<dbReference type="InterPro" id="IPR024079">
    <property type="entry name" value="MetalloPept_cat_dom_sf"/>
</dbReference>
<dbReference type="PANTHER" id="PTHR11733">
    <property type="entry name" value="ZINC METALLOPROTEASE FAMILY M13 NEPRILYSIN-RELATED"/>
    <property type="match status" value="1"/>
</dbReference>
<feature type="region of interest" description="Disordered" evidence="3">
    <location>
        <begin position="571"/>
        <end position="613"/>
    </location>
</feature>
<keyword evidence="4" id="KW-0472">Membrane</keyword>
<dbReference type="Gene3D" id="1.10.1380.10">
    <property type="entry name" value="Neutral endopeptidase , domain2"/>
    <property type="match status" value="1"/>
</dbReference>
<keyword evidence="4" id="KW-1133">Transmembrane helix</keyword>
<evidence type="ECO:0000313" key="6">
    <source>
        <dbReference type="EnsemblMetazoa" id="ENSAATROPP014844"/>
    </source>
</evidence>
<evidence type="ECO:0000259" key="5">
    <source>
        <dbReference type="Pfam" id="PF05649"/>
    </source>
</evidence>
<evidence type="ECO:0000256" key="3">
    <source>
        <dbReference type="SAM" id="MobiDB-lite"/>
    </source>
</evidence>
<protein>
    <recommendedName>
        <fullName evidence="5">Peptidase M13 N-terminal domain-containing protein</fullName>
    </recommendedName>
</protein>